<dbReference type="Pfam" id="PF00805">
    <property type="entry name" value="Pentapeptide"/>
    <property type="match status" value="3"/>
</dbReference>
<accession>A0A090ZLG2</accession>
<dbReference type="RefSeq" id="WP_036624190.1">
    <property type="nucleotide sequence ID" value="NZ_JAKOBR010000033.1"/>
</dbReference>
<dbReference type="PATRIC" id="fig|44252.3.peg.247"/>
<dbReference type="SUPFAM" id="SSF141571">
    <property type="entry name" value="Pentapeptide repeat-like"/>
    <property type="match status" value="1"/>
</dbReference>
<dbReference type="InterPro" id="IPR001646">
    <property type="entry name" value="5peptide_repeat"/>
</dbReference>
<dbReference type="AlphaFoldDB" id="A0A090ZLG2"/>
<proteinExistence type="predicted"/>
<dbReference type="HOGENOM" id="CLU_052161_0_0_9"/>
<dbReference type="EMBL" id="JMQA01000001">
    <property type="protein sequence ID" value="KFN12214.1"/>
    <property type="molecule type" value="Genomic_DNA"/>
</dbReference>
<protein>
    <submittedName>
        <fullName evidence="1">Pentapeptide repeats family protein</fullName>
    </submittedName>
</protein>
<dbReference type="STRING" id="44252.DJ90_2048"/>
<dbReference type="Gene3D" id="2.160.20.80">
    <property type="entry name" value="E3 ubiquitin-protein ligase SopA"/>
    <property type="match status" value="1"/>
</dbReference>
<evidence type="ECO:0000313" key="2">
    <source>
        <dbReference type="Proteomes" id="UP000029278"/>
    </source>
</evidence>
<dbReference type="InterPro" id="IPR051082">
    <property type="entry name" value="Pentapeptide-BTB/POZ_domain"/>
</dbReference>
<comment type="caution">
    <text evidence="1">The sequence shown here is derived from an EMBL/GenBank/DDBJ whole genome shotgun (WGS) entry which is preliminary data.</text>
</comment>
<evidence type="ECO:0000313" key="1">
    <source>
        <dbReference type="EMBL" id="KFN12214.1"/>
    </source>
</evidence>
<gene>
    <name evidence="1" type="ORF">DJ90_2048</name>
</gene>
<dbReference type="GeneID" id="77008289"/>
<dbReference type="Proteomes" id="UP000029278">
    <property type="component" value="Unassembled WGS sequence"/>
</dbReference>
<sequence>MTDPVVEQEIAALRDALLLKADGIWRSGMMEPHSAELIEAFRKLCLRIREQQVGGTKAGIAFIHFSYLRSWLLQGKLVYSLEAYDDRWYVDRSECMELVELPWLHLFLQDFKQELRKKLLRIMPELDQDAILLREIAVLHQFVREWIRRIVPRLLDLPEFRLVERADVLRFRTGEYKDFSEQIWMEDVSEKDAAVLKRWLEQKLPNVYMNSDFRGLNLSGGSYEDIDLRYSHCTGSDFSGSRLQRSVCIGTDFSGSNLSGADLSQSLLYDADFSGSDLRGARFTEAVGGERFIHEGMVLGFGGVRFNDANLEGASLLYADLGGADFQGANLAGVTVMKQDSMKWQLSEEQKRSIIWMEEDENGVPVPAGG</sequence>
<dbReference type="OrthoDB" id="2536801at2"/>
<name>A0A090ZLG2_PAEMA</name>
<dbReference type="PANTHER" id="PTHR14136">
    <property type="entry name" value="BTB_POZ DOMAIN-CONTAINING PROTEIN KCTD9"/>
    <property type="match status" value="1"/>
</dbReference>
<keyword evidence="2" id="KW-1185">Reference proteome</keyword>
<organism evidence="1 2">
    <name type="scientific">Paenibacillus macerans</name>
    <name type="common">Bacillus macerans</name>
    <dbReference type="NCBI Taxonomy" id="44252"/>
    <lineage>
        <taxon>Bacteria</taxon>
        <taxon>Bacillati</taxon>
        <taxon>Bacillota</taxon>
        <taxon>Bacilli</taxon>
        <taxon>Bacillales</taxon>
        <taxon>Paenibacillaceae</taxon>
        <taxon>Paenibacillus</taxon>
    </lineage>
</organism>
<reference evidence="1 2" key="1">
    <citation type="submission" date="2014-04" db="EMBL/GenBank/DDBJ databases">
        <authorList>
            <person name="Bishop-Lilly K.A."/>
            <person name="Broomall S.M."/>
            <person name="Chain P.S."/>
            <person name="Chertkov O."/>
            <person name="Coyne S.R."/>
            <person name="Daligault H.E."/>
            <person name="Davenport K.W."/>
            <person name="Erkkila T."/>
            <person name="Frey K.G."/>
            <person name="Gibbons H.S."/>
            <person name="Gu W."/>
            <person name="Jaissle J."/>
            <person name="Johnson S.L."/>
            <person name="Koroleva G.I."/>
            <person name="Ladner J.T."/>
            <person name="Lo C.-C."/>
            <person name="Minogue T.D."/>
            <person name="Munk C."/>
            <person name="Palacios G.F."/>
            <person name="Redden C.L."/>
            <person name="Rosenzweig C.N."/>
            <person name="Scholz M.B."/>
            <person name="Teshima H."/>
            <person name="Xu Y."/>
        </authorList>
    </citation>
    <scope>NUCLEOTIDE SEQUENCE [LARGE SCALE GENOMIC DNA]</scope>
    <source>
        <strain evidence="1 2">8244</strain>
    </source>
</reference>
<dbReference type="PANTHER" id="PTHR14136:SF17">
    <property type="entry name" value="BTB_POZ DOMAIN-CONTAINING PROTEIN KCTD9"/>
    <property type="match status" value="1"/>
</dbReference>